<keyword evidence="8" id="KW-1015">Disulfide bond</keyword>
<reference evidence="11 12" key="1">
    <citation type="submission" date="2020-07" db="EMBL/GenBank/DDBJ databases">
        <title>Comparative genomics of pyrophilous fungi reveals a link between fire events and developmental genes.</title>
        <authorList>
            <consortium name="DOE Joint Genome Institute"/>
            <person name="Steindorff A.S."/>
            <person name="Carver A."/>
            <person name="Calhoun S."/>
            <person name="Stillman K."/>
            <person name="Liu H."/>
            <person name="Lipzen A."/>
            <person name="Pangilinan J."/>
            <person name="Labutti K."/>
            <person name="Bruns T.D."/>
            <person name="Grigoriev I.V."/>
        </authorList>
    </citation>
    <scope>NUCLEOTIDE SEQUENCE [LARGE SCALE GENOMIC DNA]</scope>
    <source>
        <strain evidence="11 12">CBS 144469</strain>
    </source>
</reference>
<dbReference type="GO" id="GO:0046872">
    <property type="term" value="F:metal ion binding"/>
    <property type="evidence" value="ECO:0007669"/>
    <property type="project" value="UniProtKB-KW"/>
</dbReference>
<keyword evidence="5" id="KW-0378">Hydrolase</keyword>
<keyword evidence="4" id="KW-0732">Signal</keyword>
<evidence type="ECO:0000256" key="4">
    <source>
        <dbReference type="ARBA" id="ARBA00022729"/>
    </source>
</evidence>
<dbReference type="InterPro" id="IPR024079">
    <property type="entry name" value="MetalloPept_cat_dom_sf"/>
</dbReference>
<dbReference type="PANTHER" id="PTHR47466">
    <property type="match status" value="1"/>
</dbReference>
<sequence>TVTHEAGHWLGLWHTFQGGCGGTGDEVDDTPPEASAADGCPVGRDTCQDDKGFDPIHNFMDYSVDACMSEFTPGQGARMRAQFAIYRLQPEQIDIL</sequence>
<comment type="similarity">
    <text evidence="1">Belongs to the peptidase M43B family.</text>
</comment>
<feature type="domain" description="Peptidase M43 pregnancy-associated plasma-A" evidence="10">
    <location>
        <begin position="1"/>
        <end position="82"/>
    </location>
</feature>
<dbReference type="SUPFAM" id="SSF55486">
    <property type="entry name" value="Metalloproteases ('zincins'), catalytic domain"/>
    <property type="match status" value="1"/>
</dbReference>
<evidence type="ECO:0000256" key="1">
    <source>
        <dbReference type="ARBA" id="ARBA00008721"/>
    </source>
</evidence>
<evidence type="ECO:0000256" key="2">
    <source>
        <dbReference type="ARBA" id="ARBA00022670"/>
    </source>
</evidence>
<dbReference type="GO" id="GO:0008237">
    <property type="term" value="F:metallopeptidase activity"/>
    <property type="evidence" value="ECO:0007669"/>
    <property type="project" value="UniProtKB-KW"/>
</dbReference>
<dbReference type="Proteomes" id="UP000521943">
    <property type="component" value="Unassembled WGS sequence"/>
</dbReference>
<evidence type="ECO:0000256" key="5">
    <source>
        <dbReference type="ARBA" id="ARBA00022801"/>
    </source>
</evidence>
<dbReference type="EMBL" id="JACGCI010000298">
    <property type="protein sequence ID" value="KAF6741062.1"/>
    <property type="molecule type" value="Genomic_DNA"/>
</dbReference>
<evidence type="ECO:0000259" key="10">
    <source>
        <dbReference type="Pfam" id="PF05572"/>
    </source>
</evidence>
<keyword evidence="7" id="KW-0482">Metalloprotease</keyword>
<dbReference type="InterPro" id="IPR008754">
    <property type="entry name" value="Peptidase_M43"/>
</dbReference>
<proteinExistence type="inferred from homology"/>
<dbReference type="OrthoDB" id="536211at2759"/>
<keyword evidence="12" id="KW-1185">Reference proteome</keyword>
<feature type="non-terminal residue" evidence="11">
    <location>
        <position position="96"/>
    </location>
</feature>
<evidence type="ECO:0000313" key="11">
    <source>
        <dbReference type="EMBL" id="KAF6741062.1"/>
    </source>
</evidence>
<evidence type="ECO:0000256" key="7">
    <source>
        <dbReference type="ARBA" id="ARBA00023049"/>
    </source>
</evidence>
<dbReference type="AlphaFoldDB" id="A0A8H6LU87"/>
<accession>A0A8H6LU87</accession>
<keyword evidence="3" id="KW-0479">Metal-binding</keyword>
<gene>
    <name evidence="11" type="ORF">DFP72DRAFT_835430</name>
</gene>
<dbReference type="PANTHER" id="PTHR47466:SF1">
    <property type="entry name" value="METALLOPROTEASE MEP1 (AFU_ORTHOLOGUE AFUA_1G07730)-RELATED"/>
    <property type="match status" value="1"/>
</dbReference>
<evidence type="ECO:0000256" key="3">
    <source>
        <dbReference type="ARBA" id="ARBA00022723"/>
    </source>
</evidence>
<dbReference type="GO" id="GO:0006508">
    <property type="term" value="P:proteolysis"/>
    <property type="evidence" value="ECO:0007669"/>
    <property type="project" value="UniProtKB-KW"/>
</dbReference>
<organism evidence="11 12">
    <name type="scientific">Ephemerocybe angulata</name>
    <dbReference type="NCBI Taxonomy" id="980116"/>
    <lineage>
        <taxon>Eukaryota</taxon>
        <taxon>Fungi</taxon>
        <taxon>Dikarya</taxon>
        <taxon>Basidiomycota</taxon>
        <taxon>Agaricomycotina</taxon>
        <taxon>Agaricomycetes</taxon>
        <taxon>Agaricomycetidae</taxon>
        <taxon>Agaricales</taxon>
        <taxon>Agaricineae</taxon>
        <taxon>Psathyrellaceae</taxon>
        <taxon>Ephemerocybe</taxon>
    </lineage>
</organism>
<keyword evidence="2" id="KW-0645">Protease</keyword>
<dbReference type="Gene3D" id="3.40.390.10">
    <property type="entry name" value="Collagenase (Catalytic Domain)"/>
    <property type="match status" value="1"/>
</dbReference>
<evidence type="ECO:0000256" key="8">
    <source>
        <dbReference type="ARBA" id="ARBA00023157"/>
    </source>
</evidence>
<evidence type="ECO:0000256" key="9">
    <source>
        <dbReference type="SAM" id="MobiDB-lite"/>
    </source>
</evidence>
<feature type="region of interest" description="Disordered" evidence="9">
    <location>
        <begin position="21"/>
        <end position="42"/>
    </location>
</feature>
<protein>
    <recommendedName>
        <fullName evidence="10">Peptidase M43 pregnancy-associated plasma-A domain-containing protein</fullName>
    </recommendedName>
</protein>
<evidence type="ECO:0000256" key="6">
    <source>
        <dbReference type="ARBA" id="ARBA00022833"/>
    </source>
</evidence>
<dbReference type="Pfam" id="PF05572">
    <property type="entry name" value="Peptidase_M43"/>
    <property type="match status" value="1"/>
</dbReference>
<evidence type="ECO:0000313" key="12">
    <source>
        <dbReference type="Proteomes" id="UP000521943"/>
    </source>
</evidence>
<keyword evidence="6" id="KW-0862">Zinc</keyword>
<comment type="caution">
    <text evidence="11">The sequence shown here is derived from an EMBL/GenBank/DDBJ whole genome shotgun (WGS) entry which is preliminary data.</text>
</comment>
<name>A0A8H6LU87_9AGAR</name>